<dbReference type="Proteomes" id="UP001227230">
    <property type="component" value="Chromosome 5"/>
</dbReference>
<evidence type="ECO:0000313" key="1">
    <source>
        <dbReference type="EMBL" id="WJZ87597.1"/>
    </source>
</evidence>
<keyword evidence="2" id="KW-1185">Reference proteome</keyword>
<organism evidence="1 2">
    <name type="scientific">Vitis vinifera</name>
    <name type="common">Grape</name>
    <dbReference type="NCBI Taxonomy" id="29760"/>
    <lineage>
        <taxon>Eukaryota</taxon>
        <taxon>Viridiplantae</taxon>
        <taxon>Streptophyta</taxon>
        <taxon>Embryophyta</taxon>
        <taxon>Tracheophyta</taxon>
        <taxon>Spermatophyta</taxon>
        <taxon>Magnoliopsida</taxon>
        <taxon>eudicotyledons</taxon>
        <taxon>Gunneridae</taxon>
        <taxon>Pentapetalae</taxon>
        <taxon>rosids</taxon>
        <taxon>Vitales</taxon>
        <taxon>Vitaceae</taxon>
        <taxon>Viteae</taxon>
        <taxon>Vitis</taxon>
    </lineage>
</organism>
<sequence length="90" mass="10482">MELIPNPLLWNFIEEWKQRGMNLKFQVALLGFTPNDHSIQNKALKEMQVLMERPRYTEKVAEEGLISKFVISTSADPEEPLVFTKDHPIN</sequence>
<reference evidence="1 2" key="1">
    <citation type="journal article" date="2023" name="Hortic Res">
        <title>The complete reference genome for grapevine (Vitis vinifera L.) genetics and breeding.</title>
        <authorList>
            <person name="Shi X."/>
            <person name="Cao S."/>
            <person name="Wang X."/>
            <person name="Huang S."/>
            <person name="Wang Y."/>
            <person name="Liu Z."/>
            <person name="Liu W."/>
            <person name="Leng X."/>
            <person name="Peng Y."/>
            <person name="Wang N."/>
            <person name="Wang Y."/>
            <person name="Ma Z."/>
            <person name="Xu X."/>
            <person name="Zhang F."/>
            <person name="Xue H."/>
            <person name="Zhong H."/>
            <person name="Wang Y."/>
            <person name="Zhang K."/>
            <person name="Velt A."/>
            <person name="Avia K."/>
            <person name="Holtgrawe D."/>
            <person name="Grimplet J."/>
            <person name="Matus J.T."/>
            <person name="Ware D."/>
            <person name="Wu X."/>
            <person name="Wang H."/>
            <person name="Liu C."/>
            <person name="Fang Y."/>
            <person name="Rustenholz C."/>
            <person name="Cheng Z."/>
            <person name="Xiao H."/>
            <person name="Zhou Y."/>
        </authorList>
    </citation>
    <scope>NUCLEOTIDE SEQUENCE [LARGE SCALE GENOMIC DNA]</scope>
    <source>
        <strain evidence="2">cv. Pinot noir / PN40024</strain>
        <tissue evidence="1">Leaf</tissue>
    </source>
</reference>
<accession>A0ABY9BXH4</accession>
<name>A0ABY9BXH4_VITVI</name>
<proteinExistence type="predicted"/>
<gene>
    <name evidence="1" type="ORF">VitviT2T_006967</name>
</gene>
<dbReference type="EMBL" id="CP126652">
    <property type="protein sequence ID" value="WJZ87597.1"/>
    <property type="molecule type" value="Genomic_DNA"/>
</dbReference>
<evidence type="ECO:0000313" key="2">
    <source>
        <dbReference type="Proteomes" id="UP001227230"/>
    </source>
</evidence>
<protein>
    <submittedName>
        <fullName evidence="1">Uncharacterized protein</fullName>
    </submittedName>
</protein>